<reference evidence="3 4" key="1">
    <citation type="submission" date="2020-08" db="EMBL/GenBank/DDBJ databases">
        <title>Cohnella phylogeny.</title>
        <authorList>
            <person name="Dunlap C."/>
        </authorList>
    </citation>
    <scope>NUCLEOTIDE SEQUENCE [LARGE SCALE GENOMIC DNA]</scope>
    <source>
        <strain evidence="3 4">DSM 28246</strain>
    </source>
</reference>
<keyword evidence="3" id="KW-0808">Transferase</keyword>
<evidence type="ECO:0000259" key="2">
    <source>
        <dbReference type="Pfam" id="PF13439"/>
    </source>
</evidence>
<dbReference type="AlphaFoldDB" id="A0A7X0RXZ0"/>
<name>A0A7X0RXZ0_9BACL</name>
<dbReference type="InterPro" id="IPR050194">
    <property type="entry name" value="Glycosyltransferase_grp1"/>
</dbReference>
<evidence type="ECO:0000259" key="1">
    <source>
        <dbReference type="Pfam" id="PF00534"/>
    </source>
</evidence>
<dbReference type="Gene3D" id="3.40.50.2000">
    <property type="entry name" value="Glycogen Phosphorylase B"/>
    <property type="match status" value="2"/>
</dbReference>
<dbReference type="RefSeq" id="WP_185673480.1">
    <property type="nucleotide sequence ID" value="NZ_JACJVP010000088.1"/>
</dbReference>
<gene>
    <name evidence="3" type="ORF">H7C19_33735</name>
</gene>
<dbReference type="Pfam" id="PF00534">
    <property type="entry name" value="Glycos_transf_1"/>
    <property type="match status" value="1"/>
</dbReference>
<dbReference type="PANTHER" id="PTHR45947">
    <property type="entry name" value="SULFOQUINOVOSYL TRANSFERASE SQD2"/>
    <property type="match status" value="1"/>
</dbReference>
<comment type="caution">
    <text evidence="3">The sequence shown here is derived from an EMBL/GenBank/DDBJ whole genome shotgun (WGS) entry which is preliminary data.</text>
</comment>
<dbReference type="PANTHER" id="PTHR45947:SF3">
    <property type="entry name" value="SULFOQUINOVOSYL TRANSFERASE SQD2"/>
    <property type="match status" value="1"/>
</dbReference>
<organism evidence="3 4">
    <name type="scientific">Cohnella nanjingensis</name>
    <dbReference type="NCBI Taxonomy" id="1387779"/>
    <lineage>
        <taxon>Bacteria</taxon>
        <taxon>Bacillati</taxon>
        <taxon>Bacillota</taxon>
        <taxon>Bacilli</taxon>
        <taxon>Bacillales</taxon>
        <taxon>Paenibacillaceae</taxon>
        <taxon>Cohnella</taxon>
    </lineage>
</organism>
<feature type="domain" description="Glycosyl transferase family 1" evidence="1">
    <location>
        <begin position="179"/>
        <end position="353"/>
    </location>
</feature>
<dbReference type="SUPFAM" id="SSF53756">
    <property type="entry name" value="UDP-Glycosyltransferase/glycogen phosphorylase"/>
    <property type="match status" value="1"/>
</dbReference>
<sequence length="376" mass="42153">MIKAAFVTPGAYPVPSPRGGSVERVVEKFVPHLAGNVRARIYGRAGRGLPAQGCLRGVPCERFPGADKSAYLARVIRRLAAFRPDVIEVENRPRYALRLKRRFPQAQVWLHLHSNTFISPFEIEPKTLRACVRAADRILVNSHYLEEDVLRRAPSAAGKIGIVYPGVEAERFQGWDAAEEKRIRGLEGRRIILFVGRLIPLKGVHHLLAALREVVRAEPEAMLVVVGSAFYGSDRETPYVRRLRRLAHPLRKHVRFVPYVSHAEIPRWFALADVAVVPSVRREAFGLVNVEAMAAGLPVVATCVGGMKEIIADGETGFLVDPADISAGMAASVIRLLQDEPLRQEMGLRGRERAIRHFTWEQTAERWLNELKLRRC</sequence>
<dbReference type="Proteomes" id="UP000547209">
    <property type="component" value="Unassembled WGS sequence"/>
</dbReference>
<dbReference type="GO" id="GO:0016757">
    <property type="term" value="F:glycosyltransferase activity"/>
    <property type="evidence" value="ECO:0007669"/>
    <property type="project" value="InterPro"/>
</dbReference>
<evidence type="ECO:0000313" key="4">
    <source>
        <dbReference type="Proteomes" id="UP000547209"/>
    </source>
</evidence>
<keyword evidence="4" id="KW-1185">Reference proteome</keyword>
<dbReference type="CDD" id="cd03801">
    <property type="entry name" value="GT4_PimA-like"/>
    <property type="match status" value="1"/>
</dbReference>
<dbReference type="EMBL" id="JACJVP010000088">
    <property type="protein sequence ID" value="MBB6675635.1"/>
    <property type="molecule type" value="Genomic_DNA"/>
</dbReference>
<accession>A0A7X0RXZ0</accession>
<proteinExistence type="predicted"/>
<feature type="domain" description="Glycosyltransferase subfamily 4-like N-terminal" evidence="2">
    <location>
        <begin position="22"/>
        <end position="171"/>
    </location>
</feature>
<dbReference type="InterPro" id="IPR028098">
    <property type="entry name" value="Glyco_trans_4-like_N"/>
</dbReference>
<evidence type="ECO:0000313" key="3">
    <source>
        <dbReference type="EMBL" id="MBB6675635.1"/>
    </source>
</evidence>
<dbReference type="InterPro" id="IPR001296">
    <property type="entry name" value="Glyco_trans_1"/>
</dbReference>
<protein>
    <submittedName>
        <fullName evidence="3">Glycosyltransferase family 4 protein</fullName>
    </submittedName>
</protein>
<dbReference type="Pfam" id="PF13439">
    <property type="entry name" value="Glyco_transf_4"/>
    <property type="match status" value="1"/>
</dbReference>